<accession>A0A2V3VSF7</accession>
<reference evidence="1 2" key="1">
    <citation type="submission" date="2018-05" db="EMBL/GenBank/DDBJ databases">
        <title>Genomic Encyclopedia of Type Strains, Phase IV (KMG-IV): sequencing the most valuable type-strain genomes for metagenomic binning, comparative biology and taxonomic classification.</title>
        <authorList>
            <person name="Goeker M."/>
        </authorList>
    </citation>
    <scope>NUCLEOTIDE SEQUENCE [LARGE SCALE GENOMIC DNA]</scope>
    <source>
        <strain evidence="1 2">DSM 28556</strain>
    </source>
</reference>
<name>A0A2V3VSF7_9BACI</name>
<dbReference type="AlphaFoldDB" id="A0A2V3VSF7"/>
<evidence type="ECO:0000313" key="2">
    <source>
        <dbReference type="Proteomes" id="UP000247978"/>
    </source>
</evidence>
<protein>
    <submittedName>
        <fullName evidence="1">Uncharacterized protein</fullName>
    </submittedName>
</protein>
<comment type="caution">
    <text evidence="1">The sequence shown here is derived from an EMBL/GenBank/DDBJ whole genome shotgun (WGS) entry which is preliminary data.</text>
</comment>
<gene>
    <name evidence="1" type="ORF">DFR56_11361</name>
</gene>
<dbReference type="EMBL" id="QJJQ01000013">
    <property type="protein sequence ID" value="PXW84817.1"/>
    <property type="molecule type" value="Genomic_DNA"/>
</dbReference>
<keyword evidence="2" id="KW-1185">Reference proteome</keyword>
<dbReference type="RefSeq" id="WP_342353169.1">
    <property type="nucleotide sequence ID" value="NZ_JBHUHB010000001.1"/>
</dbReference>
<sequence length="87" mass="10258">MKQFKSLYNEFHILTYKIDDAYQISNIMHYLPNPDNNIAYRVENLSKYISGAELTDEEREIIAPAPEKDLIDPVEFDIGIFEEKEMK</sequence>
<dbReference type="Proteomes" id="UP000247978">
    <property type="component" value="Unassembled WGS sequence"/>
</dbReference>
<evidence type="ECO:0000313" key="1">
    <source>
        <dbReference type="EMBL" id="PXW84817.1"/>
    </source>
</evidence>
<proteinExistence type="predicted"/>
<organism evidence="1 2">
    <name type="scientific">Pseudogracilibacillus auburnensis</name>
    <dbReference type="NCBI Taxonomy" id="1494959"/>
    <lineage>
        <taxon>Bacteria</taxon>
        <taxon>Bacillati</taxon>
        <taxon>Bacillota</taxon>
        <taxon>Bacilli</taxon>
        <taxon>Bacillales</taxon>
        <taxon>Bacillaceae</taxon>
        <taxon>Pseudogracilibacillus</taxon>
    </lineage>
</organism>